<protein>
    <submittedName>
        <fullName evidence="2">Pimeloyl-ACP methyl ester carboxylesterase</fullName>
    </submittedName>
</protein>
<feature type="transmembrane region" description="Helical" evidence="1">
    <location>
        <begin position="74"/>
        <end position="95"/>
    </location>
</feature>
<comment type="caution">
    <text evidence="2">The sequence shown here is derived from an EMBL/GenBank/DDBJ whole genome shotgun (WGS) entry which is preliminary data.</text>
</comment>
<dbReference type="RefSeq" id="WP_246466255.1">
    <property type="nucleotide sequence ID" value="NZ_JACHMN010000002.1"/>
</dbReference>
<dbReference type="InterPro" id="IPR029058">
    <property type="entry name" value="AB_hydrolase_fold"/>
</dbReference>
<dbReference type="Gene3D" id="3.40.50.1820">
    <property type="entry name" value="alpha/beta hydrolase"/>
    <property type="match status" value="1"/>
</dbReference>
<name>A0A841BHA5_9ACTN</name>
<keyword evidence="1" id="KW-0812">Transmembrane</keyword>
<dbReference type="EMBL" id="JACHMN010000002">
    <property type="protein sequence ID" value="MBB5868467.1"/>
    <property type="molecule type" value="Genomic_DNA"/>
</dbReference>
<evidence type="ECO:0000256" key="1">
    <source>
        <dbReference type="SAM" id="Phobius"/>
    </source>
</evidence>
<sequence length="490" mass="52028">MSLREADHQEPDHRESAPRASTLRIGGLLIPVVWGVIAGLWTPRGPVTAAQALASIGVSLVVGLGAGRLTRSRWSMLLAPVAFAAAVELVRVGYAGPTVDFPHLDPLGILALLVGRGVHGLLALLPLLVGAAYGAGLARRGEPVRGRRLRRYLGRGTVGVLAAATALVAVGVAVPAGTAAIPGGIAELTMVGKLGLMIRGVHPDAPVLLFMAGPPGGSELGAMRLHLSGLEQHFVVATADRRGGGKSYGGLDPTGTLTLDDETASILTLTDYLRKRFGKDKIYLLAQSGSTLPGVFAVQRHPELFHAYVSAAQAVDLTASDRSQYADTLAWARAKGDTALADQLTALGPPPYRDIHSYAPMLLNEGGAFAYPGAIDTGSGQAENFEVPEHSLLDKVHVFSGFLDTFGVLYPRERDIDLRTMVTRLDVPSYFVDGAHDVPGRLALMQPWFDALQAPYKERVIFPDAGHRSMFEKPAEFVALMDRVLTETRG</sequence>
<organism evidence="2 3">
    <name type="scientific">Allocatelliglobosispora scoriae</name>
    <dbReference type="NCBI Taxonomy" id="643052"/>
    <lineage>
        <taxon>Bacteria</taxon>
        <taxon>Bacillati</taxon>
        <taxon>Actinomycetota</taxon>
        <taxon>Actinomycetes</taxon>
        <taxon>Micromonosporales</taxon>
        <taxon>Micromonosporaceae</taxon>
        <taxon>Allocatelliglobosispora</taxon>
    </lineage>
</organism>
<keyword evidence="1" id="KW-0472">Membrane</keyword>
<evidence type="ECO:0000313" key="2">
    <source>
        <dbReference type="EMBL" id="MBB5868467.1"/>
    </source>
</evidence>
<dbReference type="SUPFAM" id="SSF53474">
    <property type="entry name" value="alpha/beta-Hydrolases"/>
    <property type="match status" value="1"/>
</dbReference>
<feature type="transmembrane region" description="Helical" evidence="1">
    <location>
        <begin position="107"/>
        <end position="131"/>
    </location>
</feature>
<feature type="transmembrane region" description="Helical" evidence="1">
    <location>
        <begin position="152"/>
        <end position="174"/>
    </location>
</feature>
<accession>A0A841BHA5</accession>
<feature type="transmembrane region" description="Helical" evidence="1">
    <location>
        <begin position="47"/>
        <end position="67"/>
    </location>
</feature>
<keyword evidence="3" id="KW-1185">Reference proteome</keyword>
<feature type="transmembrane region" description="Helical" evidence="1">
    <location>
        <begin position="21"/>
        <end position="41"/>
    </location>
</feature>
<reference evidence="2 3" key="1">
    <citation type="submission" date="2020-08" db="EMBL/GenBank/DDBJ databases">
        <title>Sequencing the genomes of 1000 actinobacteria strains.</title>
        <authorList>
            <person name="Klenk H.-P."/>
        </authorList>
    </citation>
    <scope>NUCLEOTIDE SEQUENCE [LARGE SCALE GENOMIC DNA]</scope>
    <source>
        <strain evidence="2 3">DSM 45362</strain>
    </source>
</reference>
<keyword evidence="1" id="KW-1133">Transmembrane helix</keyword>
<dbReference type="AlphaFoldDB" id="A0A841BHA5"/>
<dbReference type="Proteomes" id="UP000587527">
    <property type="component" value="Unassembled WGS sequence"/>
</dbReference>
<evidence type="ECO:0000313" key="3">
    <source>
        <dbReference type="Proteomes" id="UP000587527"/>
    </source>
</evidence>
<gene>
    <name evidence="2" type="ORF">F4553_001846</name>
</gene>
<proteinExistence type="predicted"/>